<dbReference type="SUPFAM" id="SSF57889">
    <property type="entry name" value="Cysteine-rich domain"/>
    <property type="match status" value="1"/>
</dbReference>
<evidence type="ECO:0000256" key="3">
    <source>
        <dbReference type="ARBA" id="ARBA00022833"/>
    </source>
</evidence>
<keyword evidence="1" id="KW-0597">Phosphoprotein</keyword>
<dbReference type="Gene3D" id="1.10.418.10">
    <property type="entry name" value="Calponin-like domain"/>
    <property type="match status" value="1"/>
</dbReference>
<dbReference type="InterPro" id="IPR001715">
    <property type="entry name" value="CH_dom"/>
</dbReference>
<dbReference type="Pfam" id="PF00307">
    <property type="entry name" value="CH"/>
    <property type="match status" value="1"/>
</dbReference>
<dbReference type="Proteomes" id="UP000095280">
    <property type="component" value="Unplaced"/>
</dbReference>
<dbReference type="Gene3D" id="2.30.29.30">
    <property type="entry name" value="Pleckstrin-homology domain (PH domain)/Phosphotyrosine-binding domain (PTB)"/>
    <property type="match status" value="1"/>
</dbReference>
<keyword evidence="3" id="KW-0862">Zinc</keyword>
<dbReference type="SMART" id="SM00034">
    <property type="entry name" value="CLECT"/>
    <property type="match status" value="1"/>
</dbReference>
<dbReference type="CDD" id="cd00037">
    <property type="entry name" value="CLECT"/>
    <property type="match status" value="1"/>
</dbReference>
<dbReference type="InterPro" id="IPR016186">
    <property type="entry name" value="C-type_lectin-like/link_sf"/>
</dbReference>
<dbReference type="Gene3D" id="3.10.100.10">
    <property type="entry name" value="Mannose-Binding Protein A, subunit A"/>
    <property type="match status" value="1"/>
</dbReference>
<dbReference type="InterPro" id="IPR036860">
    <property type="entry name" value="SH2_dom_sf"/>
</dbReference>
<dbReference type="Gene3D" id="2.40.20.10">
    <property type="entry name" value="Plasminogen Kringle 4"/>
    <property type="match status" value="1"/>
</dbReference>
<dbReference type="CDD" id="cd21201">
    <property type="entry name" value="CH_VAV"/>
    <property type="match status" value="1"/>
</dbReference>
<dbReference type="GO" id="GO:0005085">
    <property type="term" value="F:guanyl-nucleotide exchange factor activity"/>
    <property type="evidence" value="ECO:0007669"/>
    <property type="project" value="InterPro"/>
</dbReference>
<dbReference type="PROSITE" id="PS50041">
    <property type="entry name" value="C_TYPE_LECTIN_2"/>
    <property type="match status" value="1"/>
</dbReference>
<dbReference type="PANTHER" id="PTHR45818">
    <property type="entry name" value="PROTEIN VAV"/>
    <property type="match status" value="1"/>
</dbReference>
<keyword evidence="15" id="KW-1185">Reference proteome</keyword>
<feature type="domain" description="Calponin-homology (CH)" evidence="11">
    <location>
        <begin position="412"/>
        <end position="526"/>
    </location>
</feature>
<dbReference type="InterPro" id="IPR001304">
    <property type="entry name" value="C-type_lectin-like"/>
</dbReference>
<evidence type="ECO:0000313" key="16">
    <source>
        <dbReference type="WBParaSite" id="maker-uti_cns_0001070-snap-gene-0.2-mRNA-1"/>
    </source>
</evidence>
<dbReference type="SMART" id="SM00252">
    <property type="entry name" value="SH2"/>
    <property type="match status" value="1"/>
</dbReference>
<feature type="domain" description="Kringle" evidence="13">
    <location>
        <begin position="207"/>
        <end position="303"/>
    </location>
</feature>
<dbReference type="Pfam" id="PF00017">
    <property type="entry name" value="SH2"/>
    <property type="match status" value="1"/>
</dbReference>
<dbReference type="Pfam" id="PF00621">
    <property type="entry name" value="RhoGEF"/>
    <property type="match status" value="1"/>
</dbReference>
<dbReference type="InterPro" id="IPR016187">
    <property type="entry name" value="CTDL_fold"/>
</dbReference>
<dbReference type="InterPro" id="IPR000001">
    <property type="entry name" value="Kringle"/>
</dbReference>
<dbReference type="GO" id="GO:0005737">
    <property type="term" value="C:cytoplasm"/>
    <property type="evidence" value="ECO:0007669"/>
    <property type="project" value="TreeGrafter"/>
</dbReference>
<proteinExistence type="predicted"/>
<keyword evidence="5" id="KW-0420">Kringle</keyword>
<dbReference type="SUPFAM" id="SSF47576">
    <property type="entry name" value="Calponin-homology domain, CH-domain"/>
    <property type="match status" value="1"/>
</dbReference>
<evidence type="ECO:0000256" key="6">
    <source>
        <dbReference type="PROSITE-ProRule" id="PRU00191"/>
    </source>
</evidence>
<dbReference type="InterPro" id="IPR035899">
    <property type="entry name" value="DBL_dom_sf"/>
</dbReference>
<feature type="domain" description="DH" evidence="10">
    <location>
        <begin position="602"/>
        <end position="785"/>
    </location>
</feature>
<dbReference type="InterPro" id="IPR046349">
    <property type="entry name" value="C1-like_sf"/>
</dbReference>
<evidence type="ECO:0000256" key="8">
    <source>
        <dbReference type="SAM" id="Phobius"/>
    </source>
</evidence>
<dbReference type="SUPFAM" id="SSF55550">
    <property type="entry name" value="SH2 domain"/>
    <property type="match status" value="1"/>
</dbReference>
<evidence type="ECO:0000313" key="15">
    <source>
        <dbReference type="Proteomes" id="UP000095280"/>
    </source>
</evidence>
<keyword evidence="2" id="KW-0479">Metal-binding</keyword>
<dbReference type="CDD" id="cd00160">
    <property type="entry name" value="RhoGEF"/>
    <property type="match status" value="1"/>
</dbReference>
<dbReference type="InterPro" id="IPR000980">
    <property type="entry name" value="SH2"/>
</dbReference>
<dbReference type="PROSITE" id="PS50001">
    <property type="entry name" value="SH2"/>
    <property type="match status" value="1"/>
</dbReference>
<dbReference type="PROSITE" id="PS50081">
    <property type="entry name" value="ZF_DAG_PE_2"/>
    <property type="match status" value="1"/>
</dbReference>
<feature type="transmembrane region" description="Helical" evidence="8">
    <location>
        <begin position="327"/>
        <end position="352"/>
    </location>
</feature>
<dbReference type="PROSITE" id="PS50021">
    <property type="entry name" value="CH"/>
    <property type="match status" value="1"/>
</dbReference>
<feature type="region of interest" description="Disordered" evidence="7">
    <location>
        <begin position="972"/>
        <end position="1003"/>
    </location>
</feature>
<evidence type="ECO:0000256" key="5">
    <source>
        <dbReference type="PROSITE-ProRule" id="PRU00121"/>
    </source>
</evidence>
<keyword evidence="8" id="KW-0812">Transmembrane</keyword>
<dbReference type="SMART" id="SM00325">
    <property type="entry name" value="RhoGEF"/>
    <property type="match status" value="1"/>
</dbReference>
<dbReference type="CDD" id="cd20810">
    <property type="entry name" value="C1_VAV"/>
    <property type="match status" value="1"/>
</dbReference>
<evidence type="ECO:0000256" key="7">
    <source>
        <dbReference type="SAM" id="MobiDB-lite"/>
    </source>
</evidence>
<dbReference type="Gene3D" id="1.20.900.10">
    <property type="entry name" value="Dbl homology (DH) domain"/>
    <property type="match status" value="1"/>
</dbReference>
<dbReference type="PROSITE" id="PS50070">
    <property type="entry name" value="KRINGLE_2"/>
    <property type="match status" value="1"/>
</dbReference>
<feature type="region of interest" description="Disordered" evidence="7">
    <location>
        <begin position="884"/>
        <end position="905"/>
    </location>
</feature>
<feature type="domain" description="C-type lectin" evidence="12">
    <location>
        <begin position="47"/>
        <end position="182"/>
    </location>
</feature>
<dbReference type="InterPro" id="IPR000219">
    <property type="entry name" value="DH_dom"/>
</dbReference>
<dbReference type="Gene3D" id="3.30.60.20">
    <property type="match status" value="1"/>
</dbReference>
<dbReference type="SMART" id="SM00033">
    <property type="entry name" value="CH"/>
    <property type="match status" value="1"/>
</dbReference>
<evidence type="ECO:0000259" key="13">
    <source>
        <dbReference type="PROSITE" id="PS50070"/>
    </source>
</evidence>
<dbReference type="GO" id="GO:0046872">
    <property type="term" value="F:metal ion binding"/>
    <property type="evidence" value="ECO:0007669"/>
    <property type="project" value="UniProtKB-KW"/>
</dbReference>
<dbReference type="WBParaSite" id="maker-uti_cns_0001070-snap-gene-0.2-mRNA-1">
    <property type="protein sequence ID" value="maker-uti_cns_0001070-snap-gene-0.2-mRNA-1"/>
    <property type="gene ID" value="maker-uti_cns_0001070-snap-gene-0.2"/>
</dbReference>
<feature type="compositionally biased region" description="Polar residues" evidence="7">
    <location>
        <begin position="884"/>
        <end position="903"/>
    </location>
</feature>
<evidence type="ECO:0000256" key="4">
    <source>
        <dbReference type="ARBA" id="ARBA00022999"/>
    </source>
</evidence>
<evidence type="ECO:0000259" key="10">
    <source>
        <dbReference type="PROSITE" id="PS50010"/>
    </source>
</evidence>
<sequence>PLLVAIRPHEHRAVLKETSPLCRVSGVPVAVAPPASSAGCPSKFARFGSACYEFRSADSVATFADAQAACRSLNSSASSRQLLELEQGGFAQSAELHFLRSAAISVGSEVWLGLTSQGGNWSWRSDSRPLRSDLLYPAVAVGHLTPAAVSAGSTAASCYSLSLGWGLRSATNCSDKFAYICKRLVAGQPAVATPAPDPNYSTCLRSRSLVGEARDGRACIRWDVALATRRSSLGATAFVAKTDAAAADRLKANEFVSETVGSAAAYCRNVSSVGVGSSPVCFVTAAQSPALQLQLAYCSLPQCFATPTTPTSSGNSGNATYSSTTSVAVAVVLALCSAAALAGLIVIGVRLWRRGRWAAGYRPQLNLDAATGLAAGELPSQPQSAAMMPAVDEFGGADAEWRMCADWLLRCLASCPDILAQAQSVLVDTPGATVVDLLNCLTDGVLLCHILPAISSQQVTPEQLPGFKLATLNSQFAFRRNLNLFLSACQTEFGLSPADLFSPDDLLSQENVGRIIRTLSLLSNSPRAKQSGIEGFTVATSSNGNDAAAKSQQRQHLAVPTAADQPVGSNYVDAAAERVYETIMNKTLVSGNAEDAGAKRSAKEICMEELVTTERTYVETLRLLVEDIMRPMKESQSSWTPVEVDAIFEHLPELLSLHKKLLRELEVATQLRGAKPLPAVLISYHNQLLLYGNYCAHMTEAISLLEDACRSDKRRQEELQRHLTAAKAQFKLNEYLAVPMQRVLRYHLLVRSLMDYDRKEGGKDKELLKEAHDAMCDVATYVNETKRDTEMRVLINQIQTQISSLDMPGSLRLIDYGRLEQDGDLRIANDVSKPNGSSKLRVCFLWTRMFMMAKPRPGLTFKTAFAVKPNLFIREVDLASPNQLANSSASGPAGNRSTTSSAFQRAKDDVAPANYNCNGYFFERRTLDPPAMCTVCNKLIHGCFFQGYKCRKSGHVVHKQCIPTSVIAPPSANNHGVAVPSSSRPQSLISPAPPRSPALGAGPVRRDTISYVAPTMPEPTGSPRSPISPGRVVAAAAAAPASGVQQPRASVVSSGPPVWSDYYVGVMVRDDAKDALMPMPVGTYLVRESQGNGEYAVSLRCKDTVKHMRVLRSADGYKLGENMNFATVPELITYYSSNSLRECFRELDCLLEIPYKAQQRQSARQSVRSSSGSVIGWAPVIREYSAPPSAGHISLSAGEVVAVLSQEGSLWSGRKLNSQ</sequence>
<dbReference type="GO" id="GO:0016477">
    <property type="term" value="P:cell migration"/>
    <property type="evidence" value="ECO:0007669"/>
    <property type="project" value="TreeGrafter"/>
</dbReference>
<keyword evidence="4 6" id="KW-0727">SH2 domain</keyword>
<evidence type="ECO:0000259" key="14">
    <source>
        <dbReference type="PROSITE" id="PS50081"/>
    </source>
</evidence>
<evidence type="ECO:0000259" key="9">
    <source>
        <dbReference type="PROSITE" id="PS50001"/>
    </source>
</evidence>
<dbReference type="InterPro" id="IPR036872">
    <property type="entry name" value="CH_dom_sf"/>
</dbReference>
<dbReference type="PROSITE" id="PS50010">
    <property type="entry name" value="DH_2"/>
    <property type="match status" value="1"/>
</dbReference>
<dbReference type="SUPFAM" id="SSF56436">
    <property type="entry name" value="C-type lectin-like"/>
    <property type="match status" value="1"/>
</dbReference>
<feature type="domain" description="SH2" evidence="9">
    <location>
        <begin position="1062"/>
        <end position="1155"/>
    </location>
</feature>
<dbReference type="Pfam" id="PF00130">
    <property type="entry name" value="C1_1"/>
    <property type="match status" value="1"/>
</dbReference>
<reference evidence="16" key="1">
    <citation type="submission" date="2016-11" db="UniProtKB">
        <authorList>
            <consortium name="WormBaseParasite"/>
        </authorList>
    </citation>
    <scope>IDENTIFICATION</scope>
</reference>
<evidence type="ECO:0000256" key="1">
    <source>
        <dbReference type="ARBA" id="ARBA00022553"/>
    </source>
</evidence>
<dbReference type="PRINTS" id="PR00401">
    <property type="entry name" value="SH2DOMAIN"/>
</dbReference>
<protein>
    <submittedName>
        <fullName evidence="16">C-type lectin domain-containing protein</fullName>
    </submittedName>
</protein>
<evidence type="ECO:0000256" key="2">
    <source>
        <dbReference type="ARBA" id="ARBA00022723"/>
    </source>
</evidence>
<dbReference type="InterPro" id="IPR011993">
    <property type="entry name" value="PH-like_dom_sf"/>
</dbReference>
<accession>A0A1I8G8C9</accession>
<dbReference type="PANTHER" id="PTHR45818:SF3">
    <property type="entry name" value="PROTEIN VAV"/>
    <property type="match status" value="1"/>
</dbReference>
<feature type="domain" description="Phorbol-ester/DAG-type" evidence="14">
    <location>
        <begin position="919"/>
        <end position="969"/>
    </location>
</feature>
<name>A0A1I8G8C9_9PLAT</name>
<keyword evidence="8" id="KW-0472">Membrane</keyword>
<dbReference type="AlphaFoldDB" id="A0A1I8G8C9"/>
<dbReference type="SUPFAM" id="SSF48065">
    <property type="entry name" value="DBL homology domain (DH-domain)"/>
    <property type="match status" value="1"/>
</dbReference>
<evidence type="ECO:0000259" key="12">
    <source>
        <dbReference type="PROSITE" id="PS50041"/>
    </source>
</evidence>
<dbReference type="Gene3D" id="3.30.505.10">
    <property type="entry name" value="SH2 domain"/>
    <property type="match status" value="1"/>
</dbReference>
<dbReference type="Pfam" id="PF00059">
    <property type="entry name" value="Lectin_C"/>
    <property type="match status" value="1"/>
</dbReference>
<evidence type="ECO:0000259" key="11">
    <source>
        <dbReference type="PROSITE" id="PS50021"/>
    </source>
</evidence>
<comment type="caution">
    <text evidence="5">Lacks conserved residue(s) required for the propagation of feature annotation.</text>
</comment>
<dbReference type="InterPro" id="IPR038178">
    <property type="entry name" value="Kringle_sf"/>
</dbReference>
<organism evidence="15 16">
    <name type="scientific">Macrostomum lignano</name>
    <dbReference type="NCBI Taxonomy" id="282301"/>
    <lineage>
        <taxon>Eukaryota</taxon>
        <taxon>Metazoa</taxon>
        <taxon>Spiralia</taxon>
        <taxon>Lophotrochozoa</taxon>
        <taxon>Platyhelminthes</taxon>
        <taxon>Rhabditophora</taxon>
        <taxon>Macrostomorpha</taxon>
        <taxon>Macrostomida</taxon>
        <taxon>Macrostomidae</taxon>
        <taxon>Macrostomum</taxon>
    </lineage>
</organism>
<keyword evidence="8" id="KW-1133">Transmembrane helix</keyword>
<feature type="compositionally biased region" description="Polar residues" evidence="7">
    <location>
        <begin position="980"/>
        <end position="989"/>
    </location>
</feature>
<dbReference type="InterPro" id="IPR002219">
    <property type="entry name" value="PKC_DAG/PE"/>
</dbReference>